<dbReference type="PANTHER" id="PTHR43191">
    <property type="entry name" value="RRNA METHYLTRANSFERASE 3"/>
    <property type="match status" value="1"/>
</dbReference>
<dbReference type="GO" id="GO:0003723">
    <property type="term" value="F:RNA binding"/>
    <property type="evidence" value="ECO:0007669"/>
    <property type="project" value="InterPro"/>
</dbReference>
<dbReference type="GO" id="GO:0006396">
    <property type="term" value="P:RNA processing"/>
    <property type="evidence" value="ECO:0007669"/>
    <property type="project" value="InterPro"/>
</dbReference>
<dbReference type="Pfam" id="PF00588">
    <property type="entry name" value="SpoU_methylase"/>
    <property type="match status" value="1"/>
</dbReference>
<dbReference type="PATRIC" id="fig|1196324.3.peg.3170"/>
<keyword evidence="3 5" id="KW-0808">Transferase</keyword>
<keyword evidence="6" id="KW-1185">Reference proteome</keyword>
<dbReference type="InterPro" id="IPR029026">
    <property type="entry name" value="tRNA_m1G_MTases_N"/>
</dbReference>
<keyword evidence="2 5" id="KW-0489">Methyltransferase</keyword>
<proteinExistence type="inferred from homology"/>
<dbReference type="Gene3D" id="3.40.1280.10">
    <property type="match status" value="1"/>
</dbReference>
<protein>
    <submittedName>
        <fullName evidence="5">23S rRNA methyltransferase</fullName>
    </submittedName>
</protein>
<accession>I8AFK4</accession>
<dbReference type="Proteomes" id="UP000004080">
    <property type="component" value="Unassembled WGS sequence"/>
</dbReference>
<dbReference type="CDD" id="cd18095">
    <property type="entry name" value="SpoU-like_rRNA-MTase"/>
    <property type="match status" value="1"/>
</dbReference>
<evidence type="ECO:0000313" key="6">
    <source>
        <dbReference type="Proteomes" id="UP000004080"/>
    </source>
</evidence>
<evidence type="ECO:0000259" key="4">
    <source>
        <dbReference type="SMART" id="SM00967"/>
    </source>
</evidence>
<evidence type="ECO:0000256" key="2">
    <source>
        <dbReference type="ARBA" id="ARBA00022603"/>
    </source>
</evidence>
<dbReference type="InterPro" id="IPR051259">
    <property type="entry name" value="rRNA_Methyltransferase"/>
</dbReference>
<dbReference type="PANTHER" id="PTHR43191:SF2">
    <property type="entry name" value="RRNA METHYLTRANSFERASE 3, MITOCHONDRIAL"/>
    <property type="match status" value="1"/>
</dbReference>
<dbReference type="SMART" id="SM00967">
    <property type="entry name" value="SpoU_sub_bind"/>
    <property type="match status" value="1"/>
</dbReference>
<sequence length="254" mass="27962">MKRIESEQNASVKQWKKLYTRKEREKKNQFIIEGPHLVEEALTHSVPIAHLIIDEDFVIPHTWNAHELDPWIVPKKIMRLLSDTEHPQGVIAICRMAEDNLEITPHGKYLMLDGVQDPGNLGSIIRTADAFGLDGVILGQGTADLYNSKVLRSTQGSLFHLHVVKGDLASYMKECQSQNVPVIVSALEGALPLTETKEAGPFALVVGNEGSGVSEDVKAAADRLVYVPMHGAAESLNVTVATGILLYELQRKAK</sequence>
<dbReference type="eggNOG" id="COG0566">
    <property type="taxonomic scope" value="Bacteria"/>
</dbReference>
<organism evidence="5 6">
    <name type="scientific">Fictibacillus macauensis ZFHKF-1</name>
    <dbReference type="NCBI Taxonomy" id="1196324"/>
    <lineage>
        <taxon>Bacteria</taxon>
        <taxon>Bacillati</taxon>
        <taxon>Bacillota</taxon>
        <taxon>Bacilli</taxon>
        <taxon>Bacillales</taxon>
        <taxon>Fictibacillaceae</taxon>
        <taxon>Fictibacillus</taxon>
    </lineage>
</organism>
<evidence type="ECO:0000313" key="5">
    <source>
        <dbReference type="EMBL" id="EIT84417.1"/>
    </source>
</evidence>
<comment type="caution">
    <text evidence="5">The sequence shown here is derived from an EMBL/GenBank/DDBJ whole genome shotgun (WGS) entry which is preliminary data.</text>
</comment>
<dbReference type="GO" id="GO:0032259">
    <property type="term" value="P:methylation"/>
    <property type="evidence" value="ECO:0007669"/>
    <property type="project" value="UniProtKB-KW"/>
</dbReference>
<dbReference type="SUPFAM" id="SSF55315">
    <property type="entry name" value="L30e-like"/>
    <property type="match status" value="1"/>
</dbReference>
<dbReference type="Pfam" id="PF22435">
    <property type="entry name" value="MRM3-like_sub_bind"/>
    <property type="match status" value="1"/>
</dbReference>
<dbReference type="SUPFAM" id="SSF75217">
    <property type="entry name" value="alpha/beta knot"/>
    <property type="match status" value="1"/>
</dbReference>
<dbReference type="EMBL" id="AKKV01000034">
    <property type="protein sequence ID" value="EIT84417.1"/>
    <property type="molecule type" value="Genomic_DNA"/>
</dbReference>
<dbReference type="InterPro" id="IPR013123">
    <property type="entry name" value="SpoU_subst-bd"/>
</dbReference>
<dbReference type="OrthoDB" id="9794400at2"/>
<evidence type="ECO:0000256" key="1">
    <source>
        <dbReference type="ARBA" id="ARBA00007228"/>
    </source>
</evidence>
<name>I8AFK4_9BACL</name>
<feature type="domain" description="RNA 2-O ribose methyltransferase substrate binding" evidence="4">
    <location>
        <begin position="31"/>
        <end position="100"/>
    </location>
</feature>
<dbReference type="InterPro" id="IPR029028">
    <property type="entry name" value="Alpha/beta_knot_MTases"/>
</dbReference>
<dbReference type="RefSeq" id="WP_007203168.1">
    <property type="nucleotide sequence ID" value="NZ_AKKV01000034.1"/>
</dbReference>
<comment type="similarity">
    <text evidence="1">Belongs to the class IV-like SAM-binding methyltransferase superfamily. RNA methyltransferase TrmH family.</text>
</comment>
<dbReference type="InterPro" id="IPR001537">
    <property type="entry name" value="SpoU_MeTrfase"/>
</dbReference>
<dbReference type="InterPro" id="IPR053888">
    <property type="entry name" value="MRM3-like_sub_bind"/>
</dbReference>
<dbReference type="InterPro" id="IPR029064">
    <property type="entry name" value="Ribosomal_eL30-like_sf"/>
</dbReference>
<dbReference type="STRING" id="1196324.A374_15474"/>
<dbReference type="GO" id="GO:0005737">
    <property type="term" value="C:cytoplasm"/>
    <property type="evidence" value="ECO:0007669"/>
    <property type="project" value="UniProtKB-ARBA"/>
</dbReference>
<reference evidence="5 6" key="1">
    <citation type="journal article" date="2012" name="J. Bacteriol.">
        <title>Genome of Bacillus macauensis ZFHKF-1, a Long-Chain-Forming Bacterium.</title>
        <authorList>
            <person name="Cai L."/>
            <person name="Zhang T."/>
        </authorList>
    </citation>
    <scope>NUCLEOTIDE SEQUENCE [LARGE SCALE GENOMIC DNA]</scope>
    <source>
        <strain evidence="5 6">ZFHKF-1</strain>
    </source>
</reference>
<dbReference type="GO" id="GO:0008173">
    <property type="term" value="F:RNA methyltransferase activity"/>
    <property type="evidence" value="ECO:0007669"/>
    <property type="project" value="InterPro"/>
</dbReference>
<dbReference type="AlphaFoldDB" id="I8AFK4"/>
<gene>
    <name evidence="5" type="ORF">A374_15474</name>
</gene>
<evidence type="ECO:0000256" key="3">
    <source>
        <dbReference type="ARBA" id="ARBA00022679"/>
    </source>
</evidence>
<dbReference type="Gene3D" id="3.30.1330.30">
    <property type="match status" value="1"/>
</dbReference>